<dbReference type="InterPro" id="IPR015947">
    <property type="entry name" value="PUA-like_sf"/>
</dbReference>
<dbReference type="SUPFAM" id="SSF88697">
    <property type="entry name" value="PUA domain-like"/>
    <property type="match status" value="1"/>
</dbReference>
<evidence type="ECO:0000256" key="14">
    <source>
        <dbReference type="SAM" id="MobiDB-lite"/>
    </source>
</evidence>
<dbReference type="FunFam" id="1.10.8.60:FF:000043">
    <property type="entry name" value="Lon protease homolog, mitochondrial"/>
    <property type="match status" value="1"/>
</dbReference>
<dbReference type="InterPro" id="IPR008268">
    <property type="entry name" value="Peptidase_S16_AS"/>
</dbReference>
<dbReference type="Proteomes" id="UP000078541">
    <property type="component" value="Unassembled WGS sequence"/>
</dbReference>
<comment type="similarity">
    <text evidence="11 12 13">Belongs to the peptidase S16 family.</text>
</comment>
<dbReference type="Gene3D" id="1.20.5.5270">
    <property type="match status" value="1"/>
</dbReference>
<keyword evidence="8 11" id="KW-0238">DNA-binding</keyword>
<evidence type="ECO:0000256" key="1">
    <source>
        <dbReference type="ARBA" id="ARBA00004305"/>
    </source>
</evidence>
<gene>
    <name evidence="17" type="ORF">ALC56_00989</name>
</gene>
<evidence type="ECO:0000259" key="15">
    <source>
        <dbReference type="PROSITE" id="PS51786"/>
    </source>
</evidence>
<dbReference type="PROSITE" id="PS01046">
    <property type="entry name" value="LON_SER"/>
    <property type="match status" value="1"/>
</dbReference>
<dbReference type="CDD" id="cd19500">
    <property type="entry name" value="RecA-like_Lon"/>
    <property type="match status" value="1"/>
</dbReference>
<keyword evidence="7" id="KW-0809">Transit peptide</keyword>
<evidence type="ECO:0000256" key="9">
    <source>
        <dbReference type="ARBA" id="ARBA00023128"/>
    </source>
</evidence>
<dbReference type="KEGG" id="tsep:108752846"/>
<evidence type="ECO:0000256" key="8">
    <source>
        <dbReference type="ARBA" id="ARBA00023125"/>
    </source>
</evidence>
<dbReference type="Gene3D" id="1.10.8.60">
    <property type="match status" value="1"/>
</dbReference>
<dbReference type="PROSITE" id="PS51787">
    <property type="entry name" value="LON_N"/>
    <property type="match status" value="1"/>
</dbReference>
<comment type="function">
    <text evidence="11">ATP-dependent serine protease that mediates the selective degradation of misfolded, unassembled or oxidatively damaged polypeptides as well as certain short-lived regulatory proteins in the mitochondrial matrix. May also have a chaperone function in the assembly of inner membrane protein complexes. Participates in the regulation of mitochondrial gene expression and in the maintenance of the integrity of the mitochondrial genome. Binds to mitochondrial DNA in a site-specific manner.</text>
</comment>
<dbReference type="InterPro" id="IPR027503">
    <property type="entry name" value="Lonm_euk"/>
</dbReference>
<evidence type="ECO:0000256" key="6">
    <source>
        <dbReference type="ARBA" id="ARBA00022840"/>
    </source>
</evidence>
<keyword evidence="3 11" id="KW-0547">Nucleotide-binding</keyword>
<dbReference type="EMBL" id="KQ981215">
    <property type="protein sequence ID" value="KYN44546.1"/>
    <property type="molecule type" value="Genomic_DNA"/>
</dbReference>
<evidence type="ECO:0000256" key="3">
    <source>
        <dbReference type="ARBA" id="ARBA00022741"/>
    </source>
</evidence>
<dbReference type="InterPro" id="IPR003593">
    <property type="entry name" value="AAA+_ATPase"/>
</dbReference>
<evidence type="ECO:0000256" key="10">
    <source>
        <dbReference type="ARBA" id="ARBA00050665"/>
    </source>
</evidence>
<dbReference type="AlphaFoldDB" id="A0A195FVU6"/>
<dbReference type="InterPro" id="IPR054594">
    <property type="entry name" value="Lon_lid"/>
</dbReference>
<dbReference type="Gene3D" id="1.20.58.1480">
    <property type="match status" value="1"/>
</dbReference>
<dbReference type="InterPro" id="IPR027417">
    <property type="entry name" value="P-loop_NTPase"/>
</dbReference>
<evidence type="ECO:0000256" key="4">
    <source>
        <dbReference type="ARBA" id="ARBA00022801"/>
    </source>
</evidence>
<dbReference type="Gene3D" id="3.40.50.300">
    <property type="entry name" value="P-loop containing nucleotide triphosphate hydrolases"/>
    <property type="match status" value="1"/>
</dbReference>
<dbReference type="GO" id="GO:0005759">
    <property type="term" value="C:mitochondrial matrix"/>
    <property type="evidence" value="ECO:0007669"/>
    <property type="project" value="UniProtKB-SubCell"/>
</dbReference>
<dbReference type="Gene3D" id="2.30.130.40">
    <property type="entry name" value="LON domain-like"/>
    <property type="match status" value="1"/>
</dbReference>
<feature type="compositionally biased region" description="Basic and acidic residues" evidence="14">
    <location>
        <begin position="276"/>
        <end position="287"/>
    </location>
</feature>
<dbReference type="FunFam" id="3.30.230.10:FF:000015">
    <property type="entry name" value="Lon protease homolog, mitochondrial"/>
    <property type="match status" value="1"/>
</dbReference>
<dbReference type="GO" id="GO:0016887">
    <property type="term" value="F:ATP hydrolysis activity"/>
    <property type="evidence" value="ECO:0007669"/>
    <property type="project" value="UniProtKB-UniRule"/>
</dbReference>
<dbReference type="GO" id="GO:0004176">
    <property type="term" value="F:ATP-dependent peptidase activity"/>
    <property type="evidence" value="ECO:0007669"/>
    <property type="project" value="UniProtKB-UniRule"/>
</dbReference>
<dbReference type="GO" id="GO:0004252">
    <property type="term" value="F:serine-type endopeptidase activity"/>
    <property type="evidence" value="ECO:0007669"/>
    <property type="project" value="UniProtKB-UniRule"/>
</dbReference>
<keyword evidence="9 11" id="KW-0496">Mitochondrion</keyword>
<comment type="subunit">
    <text evidence="11">Homohexamer or homoheptamer. Organized in a ring with a central cavity.</text>
</comment>
<keyword evidence="4 11" id="KW-0378">Hydrolase</keyword>
<evidence type="ECO:0000256" key="13">
    <source>
        <dbReference type="RuleBase" id="RU000591"/>
    </source>
</evidence>
<dbReference type="NCBIfam" id="TIGR00763">
    <property type="entry name" value="lon"/>
    <property type="match status" value="1"/>
</dbReference>
<dbReference type="Pfam" id="PF02190">
    <property type="entry name" value="LON_substr_bdg"/>
    <property type="match status" value="1"/>
</dbReference>
<dbReference type="EC" id="3.4.21.53" evidence="11"/>
<feature type="region of interest" description="Disordered" evidence="14">
    <location>
        <begin position="986"/>
        <end position="1005"/>
    </location>
</feature>
<dbReference type="InterPro" id="IPR004815">
    <property type="entry name" value="Lon_bac/euk-typ"/>
</dbReference>
<dbReference type="SMART" id="SM00464">
    <property type="entry name" value="LON"/>
    <property type="match status" value="1"/>
</dbReference>
<evidence type="ECO:0000256" key="12">
    <source>
        <dbReference type="PROSITE-ProRule" id="PRU01122"/>
    </source>
</evidence>
<dbReference type="PANTHER" id="PTHR43718">
    <property type="entry name" value="LON PROTEASE"/>
    <property type="match status" value="1"/>
</dbReference>
<name>A0A195FVU6_9HYME</name>
<feature type="active site" evidence="11 12">
    <location>
        <position position="884"/>
    </location>
</feature>
<comment type="catalytic activity">
    <reaction evidence="10 11">
        <text>Hydrolysis of proteins in presence of ATP.</text>
        <dbReference type="EC" id="3.4.21.53"/>
    </reaction>
</comment>
<dbReference type="FunFam" id="1.20.5.5270:FF:000001">
    <property type="entry name" value="Lon protease homolog, mitochondrial"/>
    <property type="match status" value="1"/>
</dbReference>
<dbReference type="InterPro" id="IPR014721">
    <property type="entry name" value="Ribsml_uS5_D2-typ_fold_subgr"/>
</dbReference>
<dbReference type="InterPro" id="IPR008269">
    <property type="entry name" value="Lon_proteolytic"/>
</dbReference>
<dbReference type="OrthoDB" id="2411602at2759"/>
<evidence type="ECO:0000256" key="5">
    <source>
        <dbReference type="ARBA" id="ARBA00022825"/>
    </source>
</evidence>
<feature type="region of interest" description="Disordered" evidence="14">
    <location>
        <begin position="270"/>
        <end position="296"/>
    </location>
</feature>
<dbReference type="InterPro" id="IPR003959">
    <property type="entry name" value="ATPase_AAA_core"/>
</dbReference>
<dbReference type="HAMAP" id="MF_03120">
    <property type="entry name" value="lonm_euk"/>
    <property type="match status" value="1"/>
</dbReference>
<dbReference type="GO" id="GO:0043565">
    <property type="term" value="F:sequence-specific DNA binding"/>
    <property type="evidence" value="ECO:0007669"/>
    <property type="project" value="UniProtKB-UniRule"/>
</dbReference>
<dbReference type="Pfam" id="PF00004">
    <property type="entry name" value="AAA"/>
    <property type="match status" value="1"/>
</dbReference>
<feature type="binding site" evidence="11">
    <location>
        <begin position="555"/>
        <end position="562"/>
    </location>
    <ligand>
        <name>ATP</name>
        <dbReference type="ChEBI" id="CHEBI:30616"/>
    </ligand>
</feature>
<dbReference type="SMART" id="SM00382">
    <property type="entry name" value="AAA"/>
    <property type="match status" value="1"/>
</dbReference>
<evidence type="ECO:0000256" key="2">
    <source>
        <dbReference type="ARBA" id="ARBA00022670"/>
    </source>
</evidence>
<evidence type="ECO:0000259" key="16">
    <source>
        <dbReference type="PROSITE" id="PS51787"/>
    </source>
</evidence>
<evidence type="ECO:0000256" key="11">
    <source>
        <dbReference type="HAMAP-Rule" id="MF_03120"/>
    </source>
</evidence>
<feature type="domain" description="Lon N-terminal" evidence="16">
    <location>
        <begin position="111"/>
        <end position="402"/>
    </location>
</feature>
<dbReference type="InterPro" id="IPR003111">
    <property type="entry name" value="Lon_prtase_N"/>
</dbReference>
<dbReference type="GO" id="GO:0070407">
    <property type="term" value="P:oxidation-dependent protein catabolic process"/>
    <property type="evidence" value="ECO:0007669"/>
    <property type="project" value="UniProtKB-UniRule"/>
</dbReference>
<dbReference type="GO" id="GO:0051131">
    <property type="term" value="P:chaperone-mediated protein complex assembly"/>
    <property type="evidence" value="ECO:0007669"/>
    <property type="project" value="UniProtKB-UniRule"/>
</dbReference>
<organism evidence="17 18">
    <name type="scientific">Trachymyrmex septentrionalis</name>
    <dbReference type="NCBI Taxonomy" id="34720"/>
    <lineage>
        <taxon>Eukaryota</taxon>
        <taxon>Metazoa</taxon>
        <taxon>Ecdysozoa</taxon>
        <taxon>Arthropoda</taxon>
        <taxon>Hexapoda</taxon>
        <taxon>Insecta</taxon>
        <taxon>Pterygota</taxon>
        <taxon>Neoptera</taxon>
        <taxon>Endopterygota</taxon>
        <taxon>Hymenoptera</taxon>
        <taxon>Apocrita</taxon>
        <taxon>Aculeata</taxon>
        <taxon>Formicoidea</taxon>
        <taxon>Formicidae</taxon>
        <taxon>Myrmicinae</taxon>
        <taxon>Trachymyrmex</taxon>
    </lineage>
</organism>
<accession>A0A195FVU6</accession>
<dbReference type="FunFam" id="3.40.50.300:FF:000021">
    <property type="entry name" value="Lon protease homolog"/>
    <property type="match status" value="1"/>
</dbReference>
<dbReference type="PROSITE" id="PS51786">
    <property type="entry name" value="LON_PROTEOLYTIC"/>
    <property type="match status" value="1"/>
</dbReference>
<dbReference type="SUPFAM" id="SSF52540">
    <property type="entry name" value="P-loop containing nucleoside triphosphate hydrolases"/>
    <property type="match status" value="1"/>
</dbReference>
<evidence type="ECO:0000313" key="17">
    <source>
        <dbReference type="EMBL" id="KYN44546.1"/>
    </source>
</evidence>
<proteinExistence type="inferred from homology"/>
<dbReference type="STRING" id="34720.A0A195FVU6"/>
<dbReference type="GO" id="GO:0005524">
    <property type="term" value="F:ATP binding"/>
    <property type="evidence" value="ECO:0007669"/>
    <property type="project" value="UniProtKB-UniRule"/>
</dbReference>
<keyword evidence="18" id="KW-1185">Reference proteome</keyword>
<dbReference type="GO" id="GO:0034599">
    <property type="term" value="P:cellular response to oxidative stress"/>
    <property type="evidence" value="ECO:0007669"/>
    <property type="project" value="UniProtKB-UniRule"/>
</dbReference>
<reference evidence="17 18" key="1">
    <citation type="submission" date="2016-03" db="EMBL/GenBank/DDBJ databases">
        <title>Trachymyrmex septentrionalis WGS genome.</title>
        <authorList>
            <person name="Nygaard S."/>
            <person name="Hu H."/>
            <person name="Boomsma J."/>
            <person name="Zhang G."/>
        </authorList>
    </citation>
    <scope>NUCLEOTIDE SEQUENCE [LARGE SCALE GENOMIC DNA]</scope>
    <source>
        <strain evidence="17">Tsep2-gDNA-1</strain>
        <tissue evidence="17">Whole body</tissue>
    </source>
</reference>
<dbReference type="GO" id="GO:0006515">
    <property type="term" value="P:protein quality control for misfolded or incompletely synthesized proteins"/>
    <property type="evidence" value="ECO:0007669"/>
    <property type="project" value="UniProtKB-UniRule"/>
</dbReference>
<keyword evidence="5 11" id="KW-0720">Serine protease</keyword>
<dbReference type="PANTHER" id="PTHR43718:SF2">
    <property type="entry name" value="LON PROTEASE HOMOLOG, MITOCHONDRIAL"/>
    <property type="match status" value="1"/>
</dbReference>
<dbReference type="Pfam" id="PF22667">
    <property type="entry name" value="Lon_lid"/>
    <property type="match status" value="1"/>
</dbReference>
<evidence type="ECO:0000313" key="18">
    <source>
        <dbReference type="Proteomes" id="UP000078541"/>
    </source>
</evidence>
<dbReference type="InterPro" id="IPR046336">
    <property type="entry name" value="Lon_prtase_N_sf"/>
</dbReference>
<dbReference type="GO" id="GO:0003697">
    <property type="term" value="F:single-stranded DNA binding"/>
    <property type="evidence" value="ECO:0007669"/>
    <property type="project" value="TreeGrafter"/>
</dbReference>
<evidence type="ECO:0000256" key="7">
    <source>
        <dbReference type="ARBA" id="ARBA00022946"/>
    </source>
</evidence>
<dbReference type="FunFam" id="2.30.130.40:FF:000004">
    <property type="entry name" value="Lon protease homolog, mitochondrial"/>
    <property type="match status" value="1"/>
</dbReference>
<feature type="active site" evidence="11 12">
    <location>
        <position position="927"/>
    </location>
</feature>
<sequence>MRLVTAMSSKLPVILRQRSATTRLFRGNWSPLDYQTPLSIYARLARTQCPSYRSGLFRITRIHPALTSVRFFTAKKYSDRDPPSDGNGEQSGDYPASLPATVVVPEVWPHVPAIAINRNPVFPRFIKLIEISNPVLIDLIRRKIKLNQPYVGVFLKKSEENEADVVQSLDDIYPIGTFAQVHEVQDLGNRLRLVVMAHRRIKIVNQIFEDANPKVEHEMKLTFPLLNTTITVPVDDTMTNNKVNRRSLRKKGENRIVERPERIEKIHETSSNLEIKPQEHTPEKNTEKPLVSSIPQPGSQPILMVEVENVTHEKFKQTEEIKALTQELIKTIRDIISMNPLYRESLQQMLHQGQRVVDNPVYLSDLGAALTGADAQELQQVLEEMDILKRLRLSLALLKKEYELSKLQQKIGKEVEEKVKQQHRKYILHEQLKVIKKELGLEKDDKDAIEEKYREKIRQKTVPKPVMDVLEEELNKLSFLESHSSEFNVTRNYLDWLTSMPWGVTSTENLNLQDAVKILDEDHYGMDDIKKRILEFIAVSQLKGSTQGKILCFYGPPGVGKTSIAKSIARALNREYFRFSVGGMTDVAEIKGHRRTYVGAMPGKVIQCLKKTKTENPLILIDEVDKIGKGHQGDPASALLEMLDPEQNANFLDHYLDVPVDLSKVLFICTANVIDTIPEPLRDRMEMIDMSGYVAEEKLAIAKQYLVPQARNESGLSKEQINIQDNALTALIKSYCRESGVRSLQKHIEKVHRKVAFKVVKKEADKVDITKDNLQDFVGKPVFTHDRMYETTPPGVVMGLAWTAMGGSTLFIESTIRKPTDGKKTEGTFEVTGHLGDVMKESIHIAMTVARNYLKQEDPSNTFLYDSHLHIHVPEGATPKDGPSAGVTIATALLSLAKNQAIRQDVAMTGELSLMGKVLPVGGIKEKVIAAKRVDVKCIILPEENKKDFNDLPKYITDGLEVHFVSTFNDVYHICFSGTNETDSLRSAKPVTDHASPSAAQPTFG</sequence>
<feature type="domain" description="Lon proteolytic" evidence="15">
    <location>
        <begin position="791"/>
        <end position="978"/>
    </location>
</feature>
<protein>
    <recommendedName>
        <fullName evidence="11">Lon protease homolog, mitochondrial</fullName>
        <ecNumber evidence="11">3.4.21.53</ecNumber>
    </recommendedName>
</protein>
<keyword evidence="6 11" id="KW-0067">ATP-binding</keyword>
<dbReference type="SUPFAM" id="SSF54211">
    <property type="entry name" value="Ribosomal protein S5 domain 2-like"/>
    <property type="match status" value="1"/>
</dbReference>
<dbReference type="PRINTS" id="PR00830">
    <property type="entry name" value="ENDOLAPTASE"/>
</dbReference>
<dbReference type="FunFam" id="1.20.58.1480:FF:000002">
    <property type="entry name" value="Lon protease homolog, mitochondrial"/>
    <property type="match status" value="1"/>
</dbReference>
<comment type="subcellular location">
    <subcellularLocation>
        <location evidence="1 11">Mitochondrion matrix</location>
    </subcellularLocation>
</comment>
<keyword evidence="2 11" id="KW-0645">Protease</keyword>
<dbReference type="GO" id="GO:0007005">
    <property type="term" value="P:mitochondrion organization"/>
    <property type="evidence" value="ECO:0007669"/>
    <property type="project" value="TreeGrafter"/>
</dbReference>
<dbReference type="InterPro" id="IPR020568">
    <property type="entry name" value="Ribosomal_Su5_D2-typ_SF"/>
</dbReference>
<dbReference type="Gene3D" id="3.30.230.10">
    <property type="match status" value="1"/>
</dbReference>
<dbReference type="InterPro" id="IPR027065">
    <property type="entry name" value="Lon_Prtase"/>
</dbReference>
<dbReference type="Pfam" id="PF05362">
    <property type="entry name" value="Lon_C"/>
    <property type="match status" value="1"/>
</dbReference>